<accession>A0A371X5U7</accession>
<dbReference type="AlphaFoldDB" id="A0A371X5U7"/>
<organism evidence="11 12">
    <name type="scientific">Fulvimarina endophytica</name>
    <dbReference type="NCBI Taxonomy" id="2293836"/>
    <lineage>
        <taxon>Bacteria</taxon>
        <taxon>Pseudomonadati</taxon>
        <taxon>Pseudomonadota</taxon>
        <taxon>Alphaproteobacteria</taxon>
        <taxon>Hyphomicrobiales</taxon>
        <taxon>Aurantimonadaceae</taxon>
        <taxon>Fulvimarina</taxon>
    </lineage>
</organism>
<gene>
    <name evidence="11" type="ORF">DYI37_08880</name>
</gene>
<keyword evidence="5 9" id="KW-0472">Membrane</keyword>
<protein>
    <recommendedName>
        <fullName evidence="10">ATP-grasp domain-containing protein</fullName>
    </recommendedName>
</protein>
<dbReference type="EMBL" id="QURL01000003">
    <property type="protein sequence ID" value="RFC64414.1"/>
    <property type="molecule type" value="Genomic_DNA"/>
</dbReference>
<evidence type="ECO:0000256" key="4">
    <source>
        <dbReference type="ARBA" id="ARBA00022989"/>
    </source>
</evidence>
<keyword evidence="2" id="KW-1003">Cell membrane</keyword>
<feature type="domain" description="ATP-grasp" evidence="10">
    <location>
        <begin position="90"/>
        <end position="306"/>
    </location>
</feature>
<feature type="transmembrane region" description="Helical" evidence="9">
    <location>
        <begin position="49"/>
        <end position="68"/>
    </location>
</feature>
<evidence type="ECO:0000313" key="12">
    <source>
        <dbReference type="Proteomes" id="UP000264310"/>
    </source>
</evidence>
<evidence type="ECO:0000259" key="10">
    <source>
        <dbReference type="PROSITE" id="PS50975"/>
    </source>
</evidence>
<name>A0A371X5U7_9HYPH</name>
<feature type="region of interest" description="Disordered" evidence="8">
    <location>
        <begin position="701"/>
        <end position="721"/>
    </location>
</feature>
<dbReference type="OrthoDB" id="230260at2"/>
<sequence length="721" mass="76793">MFTSRSDQGLVPNRSSRREAEAEAERDVFRSASLIDPVYVIGRLWKARFLILLCAILGAGIAAAIAMATPKQYTATAQVLVDPRDIKVVQNEVTPNGLPSDATLALIESQTAVVHSNEVLRTVIAKADLLNDTDFNGKGFSIIGSIRDALGLSERAEPSAEGAPLTHEELVTLRNLRRNMSAVRETKSFVLNLSITSTSPEKSAMLANLLAETFITELGEVQSSTARRASDALSSRLDELRARVSEAERAVETYKAENGLVGVGGRLVGDDYILRINDQLARSSGDVTTLRNRVEQMDAASVDDVVEGSFPEELTSEALNRLRDNYSALAQEQAVLSASLGPRHPRRIANEEAMSAARSAIRGEIGRIVAANRTELARAESTDRDLNAQLDELKSRRLATSGSFVKLRELEREVEASRAIYEAFLLRARETGEQERLNTANVRVISAATPPLDPSSMSRRVVVMIGFVAGLLAGLGLVLIQALWAPMRRLFAENEARYAPAGGLAAARTTASTDPDAGPGGGGEGRGKRGMAPVASMLPGLRASDTAMPERALRTATASAIPSTSTSTSTSAADRSDPETEASAPAPLPAAATTVKGWTLRGTDHADASPANKSETGSASAGAGSNDQPRRMLSRRLAAMREASASEVTPANISTAPDEQAAFDAPTPATRRLSARIRSVKEGREMQSEVERVKSRLTKLRGAIGGEDAQANEAPRGVSRA</sequence>
<dbReference type="RefSeq" id="WP_116682831.1">
    <property type="nucleotide sequence ID" value="NZ_QURL01000003.1"/>
</dbReference>
<feature type="transmembrane region" description="Helical" evidence="9">
    <location>
        <begin position="461"/>
        <end position="484"/>
    </location>
</feature>
<dbReference type="InterPro" id="IPR050445">
    <property type="entry name" value="Bact_polysacc_biosynth/exp"/>
</dbReference>
<feature type="region of interest" description="Disordered" evidence="8">
    <location>
        <begin position="507"/>
        <end position="532"/>
    </location>
</feature>
<keyword evidence="7" id="KW-0175">Coiled coil</keyword>
<proteinExistence type="predicted"/>
<feature type="compositionally biased region" description="Low complexity" evidence="8">
    <location>
        <begin position="581"/>
        <end position="590"/>
    </location>
</feature>
<comment type="subcellular location">
    <subcellularLocation>
        <location evidence="1">Cell membrane</location>
        <topology evidence="1">Multi-pass membrane protein</topology>
    </subcellularLocation>
</comment>
<dbReference type="Pfam" id="PF02706">
    <property type="entry name" value="Wzz"/>
    <property type="match status" value="1"/>
</dbReference>
<keyword evidence="4 9" id="KW-1133">Transmembrane helix</keyword>
<evidence type="ECO:0000256" key="7">
    <source>
        <dbReference type="SAM" id="Coils"/>
    </source>
</evidence>
<feature type="coiled-coil region" evidence="7">
    <location>
        <begin position="230"/>
        <end position="257"/>
    </location>
</feature>
<feature type="region of interest" description="Disordered" evidence="8">
    <location>
        <begin position="555"/>
        <end position="590"/>
    </location>
</feature>
<dbReference type="GO" id="GO:0046872">
    <property type="term" value="F:metal ion binding"/>
    <property type="evidence" value="ECO:0007669"/>
    <property type="project" value="InterPro"/>
</dbReference>
<evidence type="ECO:0000313" key="11">
    <source>
        <dbReference type="EMBL" id="RFC64414.1"/>
    </source>
</evidence>
<feature type="coiled-coil region" evidence="7">
    <location>
        <begin position="376"/>
        <end position="427"/>
    </location>
</feature>
<feature type="region of interest" description="Disordered" evidence="8">
    <location>
        <begin position="1"/>
        <end position="22"/>
    </location>
</feature>
<dbReference type="Pfam" id="PF13807">
    <property type="entry name" value="GNVR"/>
    <property type="match status" value="1"/>
</dbReference>
<dbReference type="PANTHER" id="PTHR32309">
    <property type="entry name" value="TYROSINE-PROTEIN KINASE"/>
    <property type="match status" value="1"/>
</dbReference>
<dbReference type="InterPro" id="IPR003856">
    <property type="entry name" value="LPS_length_determ_N"/>
</dbReference>
<dbReference type="GO" id="GO:0005524">
    <property type="term" value="F:ATP binding"/>
    <property type="evidence" value="ECO:0007669"/>
    <property type="project" value="UniProtKB-UniRule"/>
</dbReference>
<evidence type="ECO:0000256" key="8">
    <source>
        <dbReference type="SAM" id="MobiDB-lite"/>
    </source>
</evidence>
<evidence type="ECO:0000256" key="1">
    <source>
        <dbReference type="ARBA" id="ARBA00004651"/>
    </source>
</evidence>
<dbReference type="GO" id="GO:0004713">
    <property type="term" value="F:protein tyrosine kinase activity"/>
    <property type="evidence" value="ECO:0007669"/>
    <property type="project" value="TreeGrafter"/>
</dbReference>
<evidence type="ECO:0000256" key="2">
    <source>
        <dbReference type="ARBA" id="ARBA00022475"/>
    </source>
</evidence>
<dbReference type="GO" id="GO:0005886">
    <property type="term" value="C:plasma membrane"/>
    <property type="evidence" value="ECO:0007669"/>
    <property type="project" value="UniProtKB-SubCell"/>
</dbReference>
<keyword evidence="6" id="KW-0547">Nucleotide-binding</keyword>
<reference evidence="11 12" key="1">
    <citation type="submission" date="2018-08" db="EMBL/GenBank/DDBJ databases">
        <title>Fulvimarina sp. 85, whole genome shotgun sequence.</title>
        <authorList>
            <person name="Tuo L."/>
        </authorList>
    </citation>
    <scope>NUCLEOTIDE SEQUENCE [LARGE SCALE GENOMIC DNA]</scope>
    <source>
        <strain evidence="11 12">85</strain>
    </source>
</reference>
<feature type="compositionally biased region" description="Low complexity" evidence="8">
    <location>
        <begin position="635"/>
        <end position="647"/>
    </location>
</feature>
<dbReference type="Proteomes" id="UP000264310">
    <property type="component" value="Unassembled WGS sequence"/>
</dbReference>
<dbReference type="InterPro" id="IPR011761">
    <property type="entry name" value="ATP-grasp"/>
</dbReference>
<dbReference type="PANTHER" id="PTHR32309:SF13">
    <property type="entry name" value="FERRIC ENTEROBACTIN TRANSPORT PROTEIN FEPE"/>
    <property type="match status" value="1"/>
</dbReference>
<evidence type="ECO:0000256" key="3">
    <source>
        <dbReference type="ARBA" id="ARBA00022692"/>
    </source>
</evidence>
<comment type="caution">
    <text evidence="11">The sequence shown here is derived from an EMBL/GenBank/DDBJ whole genome shotgun (WGS) entry which is preliminary data.</text>
</comment>
<feature type="region of interest" description="Disordered" evidence="8">
    <location>
        <begin position="602"/>
        <end position="672"/>
    </location>
</feature>
<keyword evidence="3 9" id="KW-0812">Transmembrane</keyword>
<dbReference type="PROSITE" id="PS50975">
    <property type="entry name" value="ATP_GRASP"/>
    <property type="match status" value="1"/>
</dbReference>
<dbReference type="InterPro" id="IPR032807">
    <property type="entry name" value="GNVR"/>
</dbReference>
<evidence type="ECO:0000256" key="6">
    <source>
        <dbReference type="PROSITE-ProRule" id="PRU00409"/>
    </source>
</evidence>
<evidence type="ECO:0000256" key="9">
    <source>
        <dbReference type="SAM" id="Phobius"/>
    </source>
</evidence>
<feature type="compositionally biased region" description="Low complexity" evidence="8">
    <location>
        <begin position="555"/>
        <end position="573"/>
    </location>
</feature>
<evidence type="ECO:0000256" key="5">
    <source>
        <dbReference type="ARBA" id="ARBA00023136"/>
    </source>
</evidence>
<keyword evidence="6" id="KW-0067">ATP-binding</keyword>
<keyword evidence="12" id="KW-1185">Reference proteome</keyword>